<comment type="caution">
    <text evidence="1">The sequence shown here is derived from an EMBL/GenBank/DDBJ whole genome shotgun (WGS) entry which is preliminary data.</text>
</comment>
<name>A0A4C1TMK6_EUMVA</name>
<accession>A0A4C1TMK6</accession>
<gene>
    <name evidence="1" type="ORF">EVAR_92296_1</name>
</gene>
<dbReference type="AlphaFoldDB" id="A0A4C1TMK6"/>
<organism evidence="1 2">
    <name type="scientific">Eumeta variegata</name>
    <name type="common">Bagworm moth</name>
    <name type="synonym">Eumeta japonica</name>
    <dbReference type="NCBI Taxonomy" id="151549"/>
    <lineage>
        <taxon>Eukaryota</taxon>
        <taxon>Metazoa</taxon>
        <taxon>Ecdysozoa</taxon>
        <taxon>Arthropoda</taxon>
        <taxon>Hexapoda</taxon>
        <taxon>Insecta</taxon>
        <taxon>Pterygota</taxon>
        <taxon>Neoptera</taxon>
        <taxon>Endopterygota</taxon>
        <taxon>Lepidoptera</taxon>
        <taxon>Glossata</taxon>
        <taxon>Ditrysia</taxon>
        <taxon>Tineoidea</taxon>
        <taxon>Psychidae</taxon>
        <taxon>Oiketicinae</taxon>
        <taxon>Eumeta</taxon>
    </lineage>
</organism>
<evidence type="ECO:0000313" key="1">
    <source>
        <dbReference type="EMBL" id="GBP15305.1"/>
    </source>
</evidence>
<proteinExistence type="predicted"/>
<reference evidence="1 2" key="1">
    <citation type="journal article" date="2019" name="Commun. Biol.">
        <title>The bagworm genome reveals a unique fibroin gene that provides high tensile strength.</title>
        <authorList>
            <person name="Kono N."/>
            <person name="Nakamura H."/>
            <person name="Ohtoshi R."/>
            <person name="Tomita M."/>
            <person name="Numata K."/>
            <person name="Arakawa K."/>
        </authorList>
    </citation>
    <scope>NUCLEOTIDE SEQUENCE [LARGE SCALE GENOMIC DNA]</scope>
</reference>
<protein>
    <submittedName>
        <fullName evidence="1">Uncharacterized protein</fullName>
    </submittedName>
</protein>
<dbReference type="Proteomes" id="UP000299102">
    <property type="component" value="Unassembled WGS sequence"/>
</dbReference>
<keyword evidence="2" id="KW-1185">Reference proteome</keyword>
<dbReference type="EMBL" id="BGZK01000070">
    <property type="protein sequence ID" value="GBP15305.1"/>
    <property type="molecule type" value="Genomic_DNA"/>
</dbReference>
<sequence>MEIAATPERKAAIDEGRFSKDGILIVIVDNCCPKNKDSSEKDYGTSAAVATYRANTASLKSSPPHSILRALLRCHNATARRGFCRPSYEAKRWRGYLKHNARMRTAIRPLSAASTETNEYNRNN</sequence>
<evidence type="ECO:0000313" key="2">
    <source>
        <dbReference type="Proteomes" id="UP000299102"/>
    </source>
</evidence>